<comment type="subcellular location">
    <subcellularLocation>
        <location evidence="1">Cell membrane</location>
        <topology evidence="1">Multi-pass membrane protein</topology>
    </subcellularLocation>
    <text evidence="1">Localizes to the sporulation septum and to the second division site within the mother cell. Before the start of engulfment localizes to the septal midpoint, then spreads throughout the septum prior to becoming enriched at the leading edge of the engulfing membrane, where it remains until the completion of membrane migration. Some remain partially trapped at the septum during engulfment and upon completion of engulfment become dispersed in the outer forespore membrane. Localization of the MPD complex to the septal membrane is dependent on SpoIIB.</text>
</comment>
<organism evidence="3 4">
    <name type="scientific">Lentibacillus kimchii</name>
    <dbReference type="NCBI Taxonomy" id="1542911"/>
    <lineage>
        <taxon>Bacteria</taxon>
        <taxon>Bacillati</taxon>
        <taxon>Bacillota</taxon>
        <taxon>Bacilli</taxon>
        <taxon>Bacillales</taxon>
        <taxon>Bacillaceae</taxon>
        <taxon>Lentibacillus</taxon>
    </lineage>
</organism>
<dbReference type="NCBIfam" id="TIGR02831">
    <property type="entry name" value="spo_II_M"/>
    <property type="match status" value="1"/>
</dbReference>
<dbReference type="EMBL" id="JBHTGR010000057">
    <property type="protein sequence ID" value="MFC7748163.1"/>
    <property type="molecule type" value="Genomic_DNA"/>
</dbReference>
<feature type="transmembrane region" description="Helical" evidence="2">
    <location>
        <begin position="81"/>
        <end position="104"/>
    </location>
</feature>
<evidence type="ECO:0000313" key="3">
    <source>
        <dbReference type="EMBL" id="MFC7748163.1"/>
    </source>
</evidence>
<keyword evidence="1" id="KW-1003">Cell membrane</keyword>
<dbReference type="InterPro" id="IPR002798">
    <property type="entry name" value="SpoIIM-like"/>
</dbReference>
<feature type="transmembrane region" description="Helical" evidence="2">
    <location>
        <begin position="139"/>
        <end position="159"/>
    </location>
</feature>
<proteinExistence type="predicted"/>
<protein>
    <recommendedName>
        <fullName evidence="1">Stage II sporulation protein M</fullName>
    </recommendedName>
</protein>
<evidence type="ECO:0000313" key="4">
    <source>
        <dbReference type="Proteomes" id="UP001596620"/>
    </source>
</evidence>
<name>A0ABW2UY02_9BACI</name>
<reference evidence="4" key="1">
    <citation type="journal article" date="2019" name="Int. J. Syst. Evol. Microbiol.">
        <title>The Global Catalogue of Microorganisms (GCM) 10K type strain sequencing project: providing services to taxonomists for standard genome sequencing and annotation.</title>
        <authorList>
            <consortium name="The Broad Institute Genomics Platform"/>
            <consortium name="The Broad Institute Genome Sequencing Center for Infectious Disease"/>
            <person name="Wu L."/>
            <person name="Ma J."/>
        </authorList>
    </citation>
    <scope>NUCLEOTIDE SEQUENCE [LARGE SCALE GENOMIC DNA]</scope>
    <source>
        <strain evidence="4">JCM 30234</strain>
    </source>
</reference>
<evidence type="ECO:0000256" key="2">
    <source>
        <dbReference type="SAM" id="Phobius"/>
    </source>
</evidence>
<comment type="function">
    <text evidence="1">Required for complete septum migration and engulfment of the forespore compartment during sporulation. Required for stabilizing and recruiting of SpoIIP to the septal membrane.</text>
</comment>
<keyword evidence="4" id="KW-1185">Reference proteome</keyword>
<keyword evidence="2" id="KW-1133">Transmembrane helix</keyword>
<keyword evidence="1 2" id="KW-0472">Membrane</keyword>
<dbReference type="Pfam" id="PF01944">
    <property type="entry name" value="SpoIIM"/>
    <property type="match status" value="1"/>
</dbReference>
<feature type="transmembrane region" description="Helical" evidence="2">
    <location>
        <begin position="111"/>
        <end position="133"/>
    </location>
</feature>
<feature type="transmembrane region" description="Helical" evidence="2">
    <location>
        <begin position="21"/>
        <end position="43"/>
    </location>
</feature>
<accession>A0ABW2UY02</accession>
<sequence>MYNKRALIMNHVREHATIYMFMTILFLTGVIFGAIIVNSMNFVQKQDLFFYLERFFGGIADGEQIGSHEIWKSSFFYHVKYLLLLFVLGLSVIGLPVVWILLFLKGLVVGFSVGFIVNQLGMGSGLLLSSLSIAPQNLLVIPVYIVAGSLSMLFSLTLLRKLFSRTISQPVLQPLGKYTIVFASLLVISMAAAALEAYVANGAMELLIKSLYNSQ</sequence>
<comment type="caution">
    <text evidence="3">The sequence shown here is derived from an EMBL/GenBank/DDBJ whole genome shotgun (WGS) entry which is preliminary data.</text>
</comment>
<evidence type="ECO:0000256" key="1">
    <source>
        <dbReference type="PIRNR" id="PIRNR038973"/>
    </source>
</evidence>
<feature type="transmembrane region" description="Helical" evidence="2">
    <location>
        <begin position="180"/>
        <end position="200"/>
    </location>
</feature>
<dbReference type="RefSeq" id="WP_382361218.1">
    <property type="nucleotide sequence ID" value="NZ_JBHTGR010000057.1"/>
</dbReference>
<dbReference type="Proteomes" id="UP001596620">
    <property type="component" value="Unassembled WGS sequence"/>
</dbReference>
<dbReference type="InterPro" id="IPR014196">
    <property type="entry name" value="SpoIIM"/>
</dbReference>
<gene>
    <name evidence="3" type="primary">spoIIM</name>
    <name evidence="3" type="ORF">ACFQU8_13310</name>
</gene>
<keyword evidence="1 2" id="KW-0812">Transmembrane</keyword>
<keyword evidence="1" id="KW-0749">Sporulation</keyword>
<comment type="subunit">
    <text evidence="1">Component of the MPD complex composed of SpoIIM, SpoIIP and SpoIID.</text>
</comment>
<dbReference type="PIRSF" id="PIRSF038973">
    <property type="entry name" value="SpoIIM"/>
    <property type="match status" value="1"/>
</dbReference>